<protein>
    <submittedName>
        <fullName evidence="1">Uncharacterized protein</fullName>
    </submittedName>
</protein>
<dbReference type="Proteomes" id="UP000324222">
    <property type="component" value="Unassembled WGS sequence"/>
</dbReference>
<sequence>MGSSLSWCLTLAWRWDCPGEQVPVALVVDELGDDLLEEELVAYLKGGEVQGVGGLLVDGVIGPQDQPHHSFLHRLSFFFFFK</sequence>
<evidence type="ECO:0000313" key="2">
    <source>
        <dbReference type="Proteomes" id="UP000324222"/>
    </source>
</evidence>
<organism evidence="1 2">
    <name type="scientific">Portunus trituberculatus</name>
    <name type="common">Swimming crab</name>
    <name type="synonym">Neptunus trituberculatus</name>
    <dbReference type="NCBI Taxonomy" id="210409"/>
    <lineage>
        <taxon>Eukaryota</taxon>
        <taxon>Metazoa</taxon>
        <taxon>Ecdysozoa</taxon>
        <taxon>Arthropoda</taxon>
        <taxon>Crustacea</taxon>
        <taxon>Multicrustacea</taxon>
        <taxon>Malacostraca</taxon>
        <taxon>Eumalacostraca</taxon>
        <taxon>Eucarida</taxon>
        <taxon>Decapoda</taxon>
        <taxon>Pleocyemata</taxon>
        <taxon>Brachyura</taxon>
        <taxon>Eubrachyura</taxon>
        <taxon>Portunoidea</taxon>
        <taxon>Portunidae</taxon>
        <taxon>Portuninae</taxon>
        <taxon>Portunus</taxon>
    </lineage>
</organism>
<proteinExistence type="predicted"/>
<reference evidence="1 2" key="1">
    <citation type="submission" date="2019-05" db="EMBL/GenBank/DDBJ databases">
        <title>Another draft genome of Portunus trituberculatus and its Hox gene families provides insights of decapod evolution.</title>
        <authorList>
            <person name="Jeong J.-H."/>
            <person name="Song I."/>
            <person name="Kim S."/>
            <person name="Choi T."/>
            <person name="Kim D."/>
            <person name="Ryu S."/>
            <person name="Kim W."/>
        </authorList>
    </citation>
    <scope>NUCLEOTIDE SEQUENCE [LARGE SCALE GENOMIC DNA]</scope>
    <source>
        <tissue evidence="1">Muscle</tissue>
    </source>
</reference>
<gene>
    <name evidence="1" type="ORF">E2C01_075787</name>
</gene>
<accession>A0A5B7I6Z9</accession>
<dbReference type="EMBL" id="VSRR010056189">
    <property type="protein sequence ID" value="MPC81181.1"/>
    <property type="molecule type" value="Genomic_DNA"/>
</dbReference>
<comment type="caution">
    <text evidence="1">The sequence shown here is derived from an EMBL/GenBank/DDBJ whole genome shotgun (WGS) entry which is preliminary data.</text>
</comment>
<dbReference type="AlphaFoldDB" id="A0A5B7I6Z9"/>
<evidence type="ECO:0000313" key="1">
    <source>
        <dbReference type="EMBL" id="MPC81181.1"/>
    </source>
</evidence>
<keyword evidence="2" id="KW-1185">Reference proteome</keyword>
<name>A0A5B7I6Z9_PORTR</name>